<dbReference type="SUPFAM" id="SSF56935">
    <property type="entry name" value="Porins"/>
    <property type="match status" value="1"/>
</dbReference>
<dbReference type="Gene3D" id="2.40.170.20">
    <property type="entry name" value="TonB-dependent receptor, beta-barrel domain"/>
    <property type="match status" value="1"/>
</dbReference>
<dbReference type="InterPro" id="IPR036942">
    <property type="entry name" value="Beta-barrel_TonB_sf"/>
</dbReference>
<dbReference type="Pfam" id="PF00593">
    <property type="entry name" value="TonB_dep_Rec_b-barrel"/>
    <property type="match status" value="1"/>
</dbReference>
<keyword evidence="3" id="KW-0998">Cell outer membrane</keyword>
<evidence type="ECO:0000256" key="3">
    <source>
        <dbReference type="ARBA" id="ARBA00023237"/>
    </source>
</evidence>
<name>A0A4Y8ZW63_9SPHN</name>
<reference evidence="6 7" key="1">
    <citation type="submission" date="2019-03" db="EMBL/GenBank/DDBJ databases">
        <title>Genome sequence of Sphingomonas sp. 17J27-24.</title>
        <authorList>
            <person name="Kim M."/>
            <person name="Maeng S."/>
            <person name="Sathiyaraj S."/>
        </authorList>
    </citation>
    <scope>NUCLEOTIDE SEQUENCE [LARGE SCALE GENOMIC DNA]</scope>
    <source>
        <strain evidence="6 7">17J27-24</strain>
    </source>
</reference>
<sequence length="772" mass="82191">MVGRLPRRLGSALTRAAACLLALACIAPARAEPVLADANLSDAAPPLPAQEQPEIVVTGWLPPSWRLPDRTLESAEVEAYGLSSIGEVIAEIAAEEGETAGDAAFLVNGRRVAGLAGVSDLPAEAIARIDVLPVGSGVGVGASARQRVYDIRLKRALDLVVARAATRVPIGGGWSARNADLTYSHLRGERRIAIVAKGRDEDMLLESERDIVQPIGAVARAGAYRSLLPAMDRVDLSLSAVDRLTSWLSGSLVSKASLSHRDARLGPWLGDAGVAPLDQHGRILSASVNLSLDAQAGAWQLGLFGAYGSVHGSTATEHLPPATARPRVVRTGSTVTTLSGQLSAFGPLADLPAGPMVLNLGAGASRDTIVARRDPPASPRPPPTILTATTLSAAVEVPIASRAANVLAGIGDLSASAEFVRQHASDFGNFTNYTLSLQWRPDSWVGLTGSVSRSGTAPPVTSLDEPPIETPGVRLFDPARGETSDVVWITGGSPGLRRQSDETRRFAANLKPLRAVALRLNAEYVETRSRNFLSELPSPSLATMQAFPERFVRDVGGRLVTVDARPVSLARRTDRQLRTGIVLTLPLGRRAARDTRLAEDEEEASRPGANVASVRPRLQLSASHLWLLDSALTIRAGGPPIDLLSSDAIGFGNLGQPRHRFDASLGYAERGLGVRASVQSRGASLIEASGSIANTLRFYPLTVFSFRGWIQGERLAPRSSWLKGTRLSLTLLNLTAARERVEDRFAVTPLSYQPGYRDPVGRSLEFELRKKF</sequence>
<feature type="chain" id="PRO_5021408545" description="TonB-dependent receptor-like beta-barrel domain-containing protein" evidence="4">
    <location>
        <begin position="32"/>
        <end position="772"/>
    </location>
</feature>
<organism evidence="6 7">
    <name type="scientific">Sphingomonas parva</name>
    <dbReference type="NCBI Taxonomy" id="2555898"/>
    <lineage>
        <taxon>Bacteria</taxon>
        <taxon>Pseudomonadati</taxon>
        <taxon>Pseudomonadota</taxon>
        <taxon>Alphaproteobacteria</taxon>
        <taxon>Sphingomonadales</taxon>
        <taxon>Sphingomonadaceae</taxon>
        <taxon>Sphingomonas</taxon>
    </lineage>
</organism>
<keyword evidence="7" id="KW-1185">Reference proteome</keyword>
<evidence type="ECO:0000313" key="6">
    <source>
        <dbReference type="EMBL" id="TFI60281.1"/>
    </source>
</evidence>
<proteinExistence type="predicted"/>
<evidence type="ECO:0000259" key="5">
    <source>
        <dbReference type="Pfam" id="PF00593"/>
    </source>
</evidence>
<evidence type="ECO:0000256" key="1">
    <source>
        <dbReference type="ARBA" id="ARBA00004442"/>
    </source>
</evidence>
<feature type="domain" description="TonB-dependent receptor-like beta-barrel" evidence="5">
    <location>
        <begin position="278"/>
        <end position="683"/>
    </location>
</feature>
<protein>
    <recommendedName>
        <fullName evidence="5">TonB-dependent receptor-like beta-barrel domain-containing protein</fullName>
    </recommendedName>
</protein>
<comment type="subcellular location">
    <subcellularLocation>
        <location evidence="1">Cell outer membrane</location>
    </subcellularLocation>
</comment>
<gene>
    <name evidence="6" type="ORF">E2493_00785</name>
</gene>
<dbReference type="AlphaFoldDB" id="A0A4Y8ZW63"/>
<evidence type="ECO:0000256" key="2">
    <source>
        <dbReference type="ARBA" id="ARBA00023136"/>
    </source>
</evidence>
<dbReference type="GO" id="GO:0009279">
    <property type="term" value="C:cell outer membrane"/>
    <property type="evidence" value="ECO:0007669"/>
    <property type="project" value="UniProtKB-SubCell"/>
</dbReference>
<dbReference type="EMBL" id="SPDV01000001">
    <property type="protein sequence ID" value="TFI60281.1"/>
    <property type="molecule type" value="Genomic_DNA"/>
</dbReference>
<evidence type="ECO:0000313" key="7">
    <source>
        <dbReference type="Proteomes" id="UP000298213"/>
    </source>
</evidence>
<comment type="caution">
    <text evidence="6">The sequence shown here is derived from an EMBL/GenBank/DDBJ whole genome shotgun (WGS) entry which is preliminary data.</text>
</comment>
<feature type="signal peptide" evidence="4">
    <location>
        <begin position="1"/>
        <end position="31"/>
    </location>
</feature>
<keyword evidence="2" id="KW-0472">Membrane</keyword>
<dbReference type="Proteomes" id="UP000298213">
    <property type="component" value="Unassembled WGS sequence"/>
</dbReference>
<dbReference type="RefSeq" id="WP_135082726.1">
    <property type="nucleotide sequence ID" value="NZ_SPDV01000001.1"/>
</dbReference>
<dbReference type="OrthoDB" id="7224136at2"/>
<evidence type="ECO:0000256" key="4">
    <source>
        <dbReference type="SAM" id="SignalP"/>
    </source>
</evidence>
<keyword evidence="4" id="KW-0732">Signal</keyword>
<accession>A0A4Y8ZW63</accession>
<dbReference type="InterPro" id="IPR000531">
    <property type="entry name" value="Beta-barrel_TonB"/>
</dbReference>